<keyword evidence="3" id="KW-0012">Acyltransferase</keyword>
<dbReference type="GO" id="GO:0003810">
    <property type="term" value="F:protein-glutamine gamma-glutamyltransferase activity"/>
    <property type="evidence" value="ECO:0007669"/>
    <property type="project" value="InterPro"/>
</dbReference>
<dbReference type="EMBL" id="ACWF01000144">
    <property type="protein sequence ID" value="EHL74873.1"/>
    <property type="molecule type" value="Genomic_DNA"/>
</dbReference>
<evidence type="ECO:0000313" key="4">
    <source>
        <dbReference type="EMBL" id="EHL74873.1"/>
    </source>
</evidence>
<sequence>MYKSGVHFATFSTSKCNEKYWTLTEKGAFALKPNVLPQTAIEDIFRNGRKYAFECATAMVIVFYKAVLEIIDKEQFNLLFSNLYLYDWQYDQDLDLRSHKGTDFLPGDCVYFINPDHDPNTPEWQGENAIVLDERLYYAHGIGITTRQRIIDILNTKRKQNPNQSAFLTNQITRLNFRSLLPYKPKINRDHHHVHQHSSLFSNLIISKIGSKTYLL</sequence>
<keyword evidence="1" id="KW-0808">Transferase</keyword>
<dbReference type="Proteomes" id="UP000011747">
    <property type="component" value="Unassembled WGS sequence"/>
</dbReference>
<name>G9QNW3_9BACI</name>
<evidence type="ECO:0000313" key="5">
    <source>
        <dbReference type="Proteomes" id="UP000011747"/>
    </source>
</evidence>
<protein>
    <recommendedName>
        <fullName evidence="6">Protein-glutamine gamma-glutamyltransferase</fullName>
    </recommendedName>
</protein>
<dbReference type="HOGENOM" id="CLU_088922_0_0_9"/>
<organism evidence="4 5">
    <name type="scientific">Bacillus smithii 7_3_47FAA</name>
    <dbReference type="NCBI Taxonomy" id="665952"/>
    <lineage>
        <taxon>Bacteria</taxon>
        <taxon>Bacillati</taxon>
        <taxon>Bacillota</taxon>
        <taxon>Bacilli</taxon>
        <taxon>Bacillales</taxon>
        <taxon>Bacillaceae</taxon>
        <taxon>Bacillus</taxon>
    </lineage>
</organism>
<evidence type="ECO:0000256" key="2">
    <source>
        <dbReference type="ARBA" id="ARBA00022969"/>
    </source>
</evidence>
<dbReference type="GO" id="GO:0030435">
    <property type="term" value="P:sporulation resulting in formation of a cellular spore"/>
    <property type="evidence" value="ECO:0007669"/>
    <property type="project" value="UniProtKB-KW"/>
</dbReference>
<accession>G9QNW3</accession>
<dbReference type="AlphaFoldDB" id="G9QNW3"/>
<dbReference type="Pfam" id="PF20085">
    <property type="entry name" value="TGL"/>
    <property type="match status" value="1"/>
</dbReference>
<evidence type="ECO:0008006" key="6">
    <source>
        <dbReference type="Google" id="ProtNLM"/>
    </source>
</evidence>
<dbReference type="PATRIC" id="fig|665952.3.peg.2837"/>
<dbReference type="InterPro" id="IPR020916">
    <property type="entry name" value="Gln_gamma-glutamylTfrase_bac"/>
</dbReference>
<evidence type="ECO:0000256" key="1">
    <source>
        <dbReference type="ARBA" id="ARBA00022679"/>
    </source>
</evidence>
<proteinExistence type="predicted"/>
<reference evidence="4 5" key="1">
    <citation type="submission" date="2011-09" db="EMBL/GenBank/DDBJ databases">
        <title>The Genome Sequence of Bacillus smithii 7_3_47FAA.</title>
        <authorList>
            <consortium name="The Broad Institute Genome Sequencing Platform"/>
            <person name="Earl A."/>
            <person name="Ward D."/>
            <person name="Feldgarden M."/>
            <person name="Gevers D."/>
            <person name="Daigneault M."/>
            <person name="Strauss J."/>
            <person name="Allen-Vercoe E."/>
            <person name="Young S.K."/>
            <person name="Zeng Q."/>
            <person name="Gargeya S."/>
            <person name="Fitzgerald M."/>
            <person name="Haas B."/>
            <person name="Abouelleil A."/>
            <person name="Alvarado L."/>
            <person name="Arachchi H.M."/>
            <person name="Berlin A."/>
            <person name="Brown A."/>
            <person name="Chapman S.B."/>
            <person name="Chen Z."/>
            <person name="Dunbar C."/>
            <person name="Freedman E."/>
            <person name="Gearin G."/>
            <person name="Goldberg J."/>
            <person name="Griggs A."/>
            <person name="Gujja S."/>
            <person name="Heiman D."/>
            <person name="Howarth C."/>
            <person name="Larson L."/>
            <person name="Lui A."/>
            <person name="MacDonald P.J.P."/>
            <person name="Montmayeur A."/>
            <person name="Murphy C."/>
            <person name="Neiman D."/>
            <person name="Pearson M."/>
            <person name="Priest M."/>
            <person name="Roberts A."/>
            <person name="Saif S."/>
            <person name="Shea T."/>
            <person name="Shenoy N."/>
            <person name="Sisk P."/>
            <person name="Stolte C."/>
            <person name="Sykes S."/>
            <person name="Wortman J."/>
            <person name="Nusbaum C."/>
            <person name="Birren B."/>
        </authorList>
    </citation>
    <scope>NUCLEOTIDE SEQUENCE [LARGE SCALE GENOMIC DNA]</scope>
    <source>
        <strain evidence="4 5">7_3_47FAA</strain>
    </source>
</reference>
<keyword evidence="5" id="KW-1185">Reference proteome</keyword>
<evidence type="ECO:0000256" key="3">
    <source>
        <dbReference type="ARBA" id="ARBA00023315"/>
    </source>
</evidence>
<keyword evidence="2" id="KW-0749">Sporulation</keyword>
<dbReference type="NCBIfam" id="NF002869">
    <property type="entry name" value="PRK03187.1"/>
    <property type="match status" value="1"/>
</dbReference>
<gene>
    <name evidence="4" type="ORF">HMPREF1015_03198</name>
</gene>
<comment type="caution">
    <text evidence="4">The sequence shown here is derived from an EMBL/GenBank/DDBJ whole genome shotgun (WGS) entry which is preliminary data.</text>
</comment>